<evidence type="ECO:0000313" key="2">
    <source>
        <dbReference type="EMBL" id="WEK21728.1"/>
    </source>
</evidence>
<dbReference type="PANTHER" id="PTHR11803:SF39">
    <property type="entry name" value="2-IMINOBUTANOATE_2-IMINOPROPANOATE DEAMINASE"/>
    <property type="match status" value="1"/>
</dbReference>
<name>A0AAJ5WA91_9SPHI</name>
<dbReference type="GO" id="GO:0019239">
    <property type="term" value="F:deaminase activity"/>
    <property type="evidence" value="ECO:0007669"/>
    <property type="project" value="TreeGrafter"/>
</dbReference>
<comment type="similarity">
    <text evidence="1">Belongs to the RutC family.</text>
</comment>
<organism evidence="2 3">
    <name type="scientific">Candidatus Pedobacter colombiensis</name>
    <dbReference type="NCBI Taxonomy" id="3121371"/>
    <lineage>
        <taxon>Bacteria</taxon>
        <taxon>Pseudomonadati</taxon>
        <taxon>Bacteroidota</taxon>
        <taxon>Sphingobacteriia</taxon>
        <taxon>Sphingobacteriales</taxon>
        <taxon>Sphingobacteriaceae</taxon>
        <taxon>Pedobacter</taxon>
    </lineage>
</organism>
<dbReference type="InterPro" id="IPR006175">
    <property type="entry name" value="YjgF/YER057c/UK114"/>
</dbReference>
<dbReference type="GO" id="GO:0005829">
    <property type="term" value="C:cytosol"/>
    <property type="evidence" value="ECO:0007669"/>
    <property type="project" value="TreeGrafter"/>
</dbReference>
<reference evidence="2" key="1">
    <citation type="submission" date="2023-03" db="EMBL/GenBank/DDBJ databases">
        <title>Andean soil-derived lignocellulolytic bacterial consortium as a source of novel taxa and putative plastic-active enzymes.</title>
        <authorList>
            <person name="Diaz-Garcia L."/>
            <person name="Chuvochina M."/>
            <person name="Feuerriegel G."/>
            <person name="Bunk B."/>
            <person name="Sproer C."/>
            <person name="Streit W.R."/>
            <person name="Rodriguez L.M."/>
            <person name="Overmann J."/>
            <person name="Jimenez D.J."/>
        </authorList>
    </citation>
    <scope>NUCLEOTIDE SEQUENCE</scope>
    <source>
        <strain evidence="2">MAG 3858</strain>
    </source>
</reference>
<dbReference type="Proteomes" id="UP001214530">
    <property type="component" value="Chromosome"/>
</dbReference>
<dbReference type="Gene3D" id="3.30.1330.40">
    <property type="entry name" value="RutC-like"/>
    <property type="match status" value="3"/>
</dbReference>
<dbReference type="FunFam" id="3.30.1330.40:FF:000001">
    <property type="entry name" value="L-PSP family endoribonuclease"/>
    <property type="match status" value="1"/>
</dbReference>
<accession>A0AAJ5WA91</accession>
<dbReference type="NCBIfam" id="TIGR00004">
    <property type="entry name" value="Rid family detoxifying hydrolase"/>
    <property type="match status" value="1"/>
</dbReference>
<dbReference type="InterPro" id="IPR006056">
    <property type="entry name" value="RidA"/>
</dbReference>
<dbReference type="AlphaFoldDB" id="A0AAJ5WA91"/>
<keyword evidence="2" id="KW-0378">Hydrolase</keyword>
<dbReference type="EMBL" id="CP119313">
    <property type="protein sequence ID" value="WEK21728.1"/>
    <property type="molecule type" value="Genomic_DNA"/>
</dbReference>
<dbReference type="CDD" id="cd00448">
    <property type="entry name" value="YjgF_YER057c_UK114_family"/>
    <property type="match status" value="3"/>
</dbReference>
<evidence type="ECO:0000313" key="3">
    <source>
        <dbReference type="Proteomes" id="UP001214530"/>
    </source>
</evidence>
<evidence type="ECO:0000256" key="1">
    <source>
        <dbReference type="ARBA" id="ARBA00010552"/>
    </source>
</evidence>
<protein>
    <submittedName>
        <fullName evidence="2">Rid family detoxifying hydrolase</fullName>
    </submittedName>
</protein>
<dbReference type="PANTHER" id="PTHR11803">
    <property type="entry name" value="2-IMINOBUTANOATE/2-IMINOPROPANOATE DEAMINASE RIDA"/>
    <property type="match status" value="1"/>
</dbReference>
<dbReference type="InterPro" id="IPR035959">
    <property type="entry name" value="RutC-like_sf"/>
</dbReference>
<dbReference type="SUPFAM" id="SSF55298">
    <property type="entry name" value="YjgF-like"/>
    <property type="match status" value="3"/>
</dbReference>
<dbReference type="Pfam" id="PF01042">
    <property type="entry name" value="Ribonuc_L-PSP"/>
    <property type="match status" value="3"/>
</dbReference>
<proteinExistence type="inferred from homology"/>
<sequence length="425" mass="45896">MSSNKINSLLARNTENAPKGIGPYSQTVAFSHYNNLSAQLPIDPKTGKLIAGGIKEQAEQCFKNIKAIVDSIDHVMSDIVRITVFVKNIKDIDAVDEVYKTSFPTYVPTRTTVAVAALSMDALVQIEALVSHGEGTIPNAPQSGDLIKLTNNTVNAPISPLSMQTVAFSHYNNLSAQLPIDPKSGKLVDGGVKEQAAQCLKNIKAILESIDVPFDDIVKINIFLKNLSDIEAVNEVYSTFFPDSAIARTVKYVPARTTIAVSALPMDAFVQIEAVVSHGDGTPPQAIEHRHGIVIWAKNTENAPKCNLSTQTVAFSHYNHLSAQLPIDPKTGELVGTAIKEQTEQCLKNIKAIVESINHVMEEVVKVNIFLKNITDIDAVDQVYKTFFPGGVPARRTVGVSALPKDALIQIDVVVANAEGTPPKA</sequence>
<gene>
    <name evidence="2" type="ORF">P0Y49_11345</name>
</gene>